<keyword evidence="1" id="KW-1133">Transmembrane helix</keyword>
<keyword evidence="1" id="KW-0472">Membrane</keyword>
<feature type="transmembrane region" description="Helical" evidence="1">
    <location>
        <begin position="107"/>
        <end position="127"/>
    </location>
</feature>
<dbReference type="EMBL" id="MT630985">
    <property type="protein sequence ID" value="QNO44551.1"/>
    <property type="molecule type" value="Genomic_DNA"/>
</dbReference>
<evidence type="ECO:0000256" key="1">
    <source>
        <dbReference type="SAM" id="Phobius"/>
    </source>
</evidence>
<evidence type="ECO:0000259" key="2">
    <source>
        <dbReference type="Pfam" id="PF02517"/>
    </source>
</evidence>
<dbReference type="PANTHER" id="PTHR35797:SF1">
    <property type="entry name" value="PROTEASE"/>
    <property type="match status" value="1"/>
</dbReference>
<dbReference type="GO" id="GO:0006508">
    <property type="term" value="P:proteolysis"/>
    <property type="evidence" value="ECO:0007669"/>
    <property type="project" value="UniProtKB-KW"/>
</dbReference>
<keyword evidence="3" id="KW-0378">Hydrolase</keyword>
<keyword evidence="1" id="KW-0812">Transmembrane</keyword>
<gene>
    <name evidence="3" type="primary">rce1</name>
    <name evidence="3" type="ORF">KKMDLCOK_00002</name>
</gene>
<dbReference type="PANTHER" id="PTHR35797">
    <property type="entry name" value="PROTEASE-RELATED"/>
    <property type="match status" value="1"/>
</dbReference>
<feature type="domain" description="CAAX prenyl protease 2/Lysostaphin resistance protein A-like" evidence="2">
    <location>
        <begin position="39"/>
        <end position="147"/>
    </location>
</feature>
<proteinExistence type="predicted"/>
<dbReference type="GO" id="GO:0004175">
    <property type="term" value="F:endopeptidase activity"/>
    <property type="evidence" value="ECO:0007669"/>
    <property type="project" value="UniProtKB-ARBA"/>
</dbReference>
<protein>
    <submittedName>
        <fullName evidence="3">CAAX prenyl protease 2</fullName>
        <ecNumber evidence="3">3.4.22.-</ecNumber>
    </submittedName>
</protein>
<feature type="transmembrane region" description="Helical" evidence="1">
    <location>
        <begin position="71"/>
        <end position="95"/>
    </location>
</feature>
<feature type="transmembrane region" description="Helical" evidence="1">
    <location>
        <begin position="159"/>
        <end position="177"/>
    </location>
</feature>
<sequence length="196" mass="22036">MILLTVPILTALAVLLDVLFGGSGGQLEAAARFVSQPLSILPFAVFLLFFGPIPEELGWRGYALDRLQVKCSALTSSLVLGTIWALWHMPLFFIVGTYQNSLGFGTLFFWTFMLGLIPGAILYTWIYNNNRRSTLSAVLFHFTVNFVGEIFVLSERAELFLFILWILAAIAITIIFGHKTLTRHAKHLDRVKKRNT</sequence>
<name>A0A7G9Y967_9EURY</name>
<accession>A0A7G9Y967</accession>
<dbReference type="EC" id="3.4.22.-" evidence="3"/>
<dbReference type="InterPro" id="IPR003675">
    <property type="entry name" value="Rce1/LyrA-like_dom"/>
</dbReference>
<feature type="transmembrane region" description="Helical" evidence="1">
    <location>
        <begin position="31"/>
        <end position="50"/>
    </location>
</feature>
<dbReference type="AlphaFoldDB" id="A0A7G9Y967"/>
<dbReference type="InterPro" id="IPR042150">
    <property type="entry name" value="MmRce1-like"/>
</dbReference>
<keyword evidence="3" id="KW-0645">Protease</keyword>
<dbReference type="Pfam" id="PF02517">
    <property type="entry name" value="Rce1-like"/>
    <property type="match status" value="1"/>
</dbReference>
<feature type="transmembrane region" description="Helical" evidence="1">
    <location>
        <begin position="134"/>
        <end position="153"/>
    </location>
</feature>
<evidence type="ECO:0000313" key="3">
    <source>
        <dbReference type="EMBL" id="QNO44551.1"/>
    </source>
</evidence>
<organism evidence="3">
    <name type="scientific">Candidatus Methanogaster sp. ANME-2c ERB4</name>
    <dbReference type="NCBI Taxonomy" id="2759911"/>
    <lineage>
        <taxon>Archaea</taxon>
        <taxon>Methanobacteriati</taxon>
        <taxon>Methanobacteriota</taxon>
        <taxon>Stenosarchaea group</taxon>
        <taxon>Methanomicrobia</taxon>
        <taxon>Methanosarcinales</taxon>
        <taxon>ANME-2 cluster</taxon>
        <taxon>Candidatus Methanogasteraceae</taxon>
        <taxon>Candidatus Methanogaster</taxon>
    </lineage>
</organism>
<reference evidence="3" key="1">
    <citation type="submission" date="2020-06" db="EMBL/GenBank/DDBJ databases">
        <title>Unique genomic features of the anaerobic methanotrophic archaea.</title>
        <authorList>
            <person name="Chadwick G.L."/>
            <person name="Skennerton C.T."/>
            <person name="Laso-Perez R."/>
            <person name="Leu A.O."/>
            <person name="Speth D.R."/>
            <person name="Yu H."/>
            <person name="Morgan-Lang C."/>
            <person name="Hatzenpichler R."/>
            <person name="Goudeau D."/>
            <person name="Malmstrom R."/>
            <person name="Brazelton W.J."/>
            <person name="Woyke T."/>
            <person name="Hallam S.J."/>
            <person name="Tyson G.W."/>
            <person name="Wegener G."/>
            <person name="Boetius A."/>
            <person name="Orphan V."/>
        </authorList>
    </citation>
    <scope>NUCLEOTIDE SEQUENCE</scope>
</reference>
<dbReference type="GO" id="GO:0080120">
    <property type="term" value="P:CAAX-box protein maturation"/>
    <property type="evidence" value="ECO:0007669"/>
    <property type="project" value="UniProtKB-ARBA"/>
</dbReference>